<accession>A0A6C0GUX5</accession>
<evidence type="ECO:0000313" key="2">
    <source>
        <dbReference type="EMBL" id="QHT71140.1"/>
    </source>
</evidence>
<keyword evidence="3" id="KW-1185">Reference proteome</keyword>
<gene>
    <name evidence="2" type="ORF">GXP67_33055</name>
</gene>
<reference evidence="2 3" key="1">
    <citation type="submission" date="2020-01" db="EMBL/GenBank/DDBJ databases">
        <authorList>
            <person name="Kim M.K."/>
        </authorList>
    </citation>
    <scope>NUCLEOTIDE SEQUENCE [LARGE SCALE GENOMIC DNA]</scope>
    <source>
        <strain evidence="2 3">172606-1</strain>
    </source>
</reference>
<keyword evidence="1" id="KW-0732">Signal</keyword>
<dbReference type="EMBL" id="CP048222">
    <property type="protein sequence ID" value="QHT71140.1"/>
    <property type="molecule type" value="Genomic_DNA"/>
</dbReference>
<protein>
    <recommendedName>
        <fullName evidence="4">Tetratricopeptide repeat protein</fullName>
    </recommendedName>
</protein>
<evidence type="ECO:0000256" key="1">
    <source>
        <dbReference type="SAM" id="SignalP"/>
    </source>
</evidence>
<proteinExistence type="predicted"/>
<evidence type="ECO:0000313" key="3">
    <source>
        <dbReference type="Proteomes" id="UP000480178"/>
    </source>
</evidence>
<organism evidence="2 3">
    <name type="scientific">Rhodocytophaga rosea</name>
    <dbReference type="NCBI Taxonomy" id="2704465"/>
    <lineage>
        <taxon>Bacteria</taxon>
        <taxon>Pseudomonadati</taxon>
        <taxon>Bacteroidota</taxon>
        <taxon>Cytophagia</taxon>
        <taxon>Cytophagales</taxon>
        <taxon>Rhodocytophagaceae</taxon>
        <taxon>Rhodocytophaga</taxon>
    </lineage>
</organism>
<name>A0A6C0GUX5_9BACT</name>
<dbReference type="Proteomes" id="UP000480178">
    <property type="component" value="Chromosome"/>
</dbReference>
<feature type="chain" id="PRO_5025515405" description="Tetratricopeptide repeat protein" evidence="1">
    <location>
        <begin position="20"/>
        <end position="362"/>
    </location>
</feature>
<dbReference type="KEGG" id="rhoz:GXP67_33055"/>
<evidence type="ECO:0008006" key="4">
    <source>
        <dbReference type="Google" id="ProtNLM"/>
    </source>
</evidence>
<dbReference type="AlphaFoldDB" id="A0A6C0GUX5"/>
<feature type="signal peptide" evidence="1">
    <location>
        <begin position="1"/>
        <end position="19"/>
    </location>
</feature>
<sequence>MRKAILLFILLFQVAILQAQEVNFVEDYYPFIRKAEIAITQLSFGEASNYYKQAFKAVEQPFAIDYYNAALCAIQNKNYREATRYSGLLIDKGMDSRFFNRQAFSSIKKEKVWKKLMQTYPKRRKAYLSRINISLRNEILSLNEKDQHFRRMPGSYGVHGDTIFGIDMANVKRIREIISQYGYPDENLVGLVDNNFHSSLPSIIILHHYQQGYYDLSATLLEQVKMGKLSPREFVQYEEQLLQHKYKSNLFTKLDTTIVVEHKFKIADLTTSDQVRKDVGLETIEEWRRKILFEMNNVLLLPWERYKNYQNEGFNFQSGYGIFGFIGDGAFNRKFIERIPPEAIHILDNAELEKESIKKVFW</sequence>
<dbReference type="RefSeq" id="WP_162447082.1">
    <property type="nucleotide sequence ID" value="NZ_CP048222.1"/>
</dbReference>